<evidence type="ECO:0000313" key="6">
    <source>
        <dbReference type="EMBL" id="ACG77371.1"/>
    </source>
</evidence>
<comment type="similarity">
    <text evidence="2">Belongs to the 'GDXG' lipolytic enzyme family.</text>
</comment>
<dbReference type="STRING" id="450851.PHZ_c0957"/>
<dbReference type="InterPro" id="IPR002018">
    <property type="entry name" value="CarbesteraseB"/>
</dbReference>
<dbReference type="InterPro" id="IPR050309">
    <property type="entry name" value="Type-B_Carboxylest/Lipase"/>
</dbReference>
<evidence type="ECO:0000256" key="1">
    <source>
        <dbReference type="ARBA" id="ARBA00005964"/>
    </source>
</evidence>
<dbReference type="Proteomes" id="UP000001868">
    <property type="component" value="Chromosome"/>
</dbReference>
<sequence length="498" mass="54318">MVETTEGRYRGRRENGVEVFRGMRYGADTSGAGRFLPPPPPERFAGVRDAFEFGDQAPQPRTILTTPGPISEDCLRVNVWTPEASSARRRPVMLWFHGGGFEAGTGASGLYDGSNMARRGDVVIVTVNHRLNVFGFCDLSQQLGAEFGQSGNVGYLDLVAAMKWVRTNIAAFGGDPDNVTIYGQSGGGRKVSVCFAGEEANGLFHKGIVQSGSHLRIHTPDQARALTDGLLRALDIAPADARRLQQVPMDALGKAQRQVIGAAGYRFEPVIDGFSFKAHPWIPDAPRRSARVPLMLGTTQTELSNQLGRDPAIFAMDEAGLKARLARIIPPAAVAEAVQVFKASTPSGSTAEIFFKIASWRAYITNATMMAELRHAMNGAANPTWVYQVTWRSPVQDGRRFSEHTIDLPFMFDNVAKAPHLTGPETDETRAMTEAMANAWLAFARDGDPNHPGLPDWPAYDVASRPVMMFDAPPTLANDPFREERLFMARFPAVRGGS</sequence>
<dbReference type="GO" id="GO:0016787">
    <property type="term" value="F:hydrolase activity"/>
    <property type="evidence" value="ECO:0007669"/>
    <property type="project" value="UniProtKB-KW"/>
</dbReference>
<dbReference type="HOGENOM" id="CLU_006586_16_4_5"/>
<keyword evidence="7" id="KW-1185">Reference proteome</keyword>
<dbReference type="PROSITE" id="PS01173">
    <property type="entry name" value="LIPASE_GDXG_HIS"/>
    <property type="match status" value="1"/>
</dbReference>
<dbReference type="InterPro" id="IPR029058">
    <property type="entry name" value="AB_hydrolase_fold"/>
</dbReference>
<dbReference type="eggNOG" id="COG2272">
    <property type="taxonomic scope" value="Bacteria"/>
</dbReference>
<reference evidence="6 7" key="1">
    <citation type="journal article" date="2008" name="BMC Genomics">
        <title>Complete genome of Phenylobacterium zucineum - a novel facultative intracellular bacterium isolated from human erythroleukemia cell line K562.</title>
        <authorList>
            <person name="Luo Y."/>
            <person name="Xu X."/>
            <person name="Ding Z."/>
            <person name="Liu Z."/>
            <person name="Zhang B."/>
            <person name="Yan Z."/>
            <person name="Sun J."/>
            <person name="Hu S."/>
            <person name="Hu X."/>
        </authorList>
    </citation>
    <scope>NUCLEOTIDE SEQUENCE [LARGE SCALE GENOMIC DNA]</scope>
    <source>
        <strain evidence="6 7">HLK1</strain>
    </source>
</reference>
<keyword evidence="3 4" id="KW-0378">Hydrolase</keyword>
<dbReference type="EMBL" id="CP000747">
    <property type="protein sequence ID" value="ACG77371.1"/>
    <property type="molecule type" value="Genomic_DNA"/>
</dbReference>
<name>B4RHB1_PHEZH</name>
<gene>
    <name evidence="6" type="ordered locus">PHZ_c0957</name>
</gene>
<dbReference type="EC" id="3.1.1.-" evidence="4"/>
<dbReference type="AlphaFoldDB" id="B4RHB1"/>
<proteinExistence type="inferred from homology"/>
<dbReference type="Pfam" id="PF00135">
    <property type="entry name" value="COesterase"/>
    <property type="match status" value="1"/>
</dbReference>
<protein>
    <recommendedName>
        <fullName evidence="4">Carboxylic ester hydrolase</fullName>
        <ecNumber evidence="4">3.1.1.-</ecNumber>
    </recommendedName>
</protein>
<evidence type="ECO:0000256" key="4">
    <source>
        <dbReference type="RuleBase" id="RU361235"/>
    </source>
</evidence>
<comment type="similarity">
    <text evidence="1 4">Belongs to the type-B carboxylesterase/lipase family.</text>
</comment>
<accession>B4RHB1</accession>
<organism evidence="6 7">
    <name type="scientific">Phenylobacterium zucineum (strain HLK1)</name>
    <dbReference type="NCBI Taxonomy" id="450851"/>
    <lineage>
        <taxon>Bacteria</taxon>
        <taxon>Pseudomonadati</taxon>
        <taxon>Pseudomonadota</taxon>
        <taxon>Alphaproteobacteria</taxon>
        <taxon>Caulobacterales</taxon>
        <taxon>Caulobacteraceae</taxon>
        <taxon>Phenylobacterium</taxon>
    </lineage>
</organism>
<dbReference type="InterPro" id="IPR002168">
    <property type="entry name" value="Lipase_GDXG_HIS_AS"/>
</dbReference>
<evidence type="ECO:0000313" key="7">
    <source>
        <dbReference type="Proteomes" id="UP000001868"/>
    </source>
</evidence>
<dbReference type="InterPro" id="IPR019826">
    <property type="entry name" value="Carboxylesterase_B_AS"/>
</dbReference>
<dbReference type="SUPFAM" id="SSF53474">
    <property type="entry name" value="alpha/beta-Hydrolases"/>
    <property type="match status" value="1"/>
</dbReference>
<dbReference type="PROSITE" id="PS00122">
    <property type="entry name" value="CARBOXYLESTERASE_B_1"/>
    <property type="match status" value="1"/>
</dbReference>
<evidence type="ECO:0000259" key="5">
    <source>
        <dbReference type="Pfam" id="PF00135"/>
    </source>
</evidence>
<dbReference type="KEGG" id="pzu:PHZ_c0957"/>
<dbReference type="PANTHER" id="PTHR11559">
    <property type="entry name" value="CARBOXYLESTERASE"/>
    <property type="match status" value="1"/>
</dbReference>
<feature type="domain" description="Carboxylesterase type B" evidence="5">
    <location>
        <begin position="2"/>
        <end position="480"/>
    </location>
</feature>
<evidence type="ECO:0000256" key="3">
    <source>
        <dbReference type="ARBA" id="ARBA00022801"/>
    </source>
</evidence>
<dbReference type="ESTHER" id="phezh-b4rhb1">
    <property type="family name" value="Carb_B_Bacteria"/>
</dbReference>
<dbReference type="Gene3D" id="3.40.50.1820">
    <property type="entry name" value="alpha/beta hydrolase"/>
    <property type="match status" value="1"/>
</dbReference>
<evidence type="ECO:0000256" key="2">
    <source>
        <dbReference type="ARBA" id="ARBA00010515"/>
    </source>
</evidence>